<gene>
    <name evidence="3" type="ORF">BLITH_0647</name>
</gene>
<feature type="compositionally biased region" description="Low complexity" evidence="1">
    <location>
        <begin position="150"/>
        <end position="162"/>
    </location>
</feature>
<evidence type="ECO:0000313" key="4">
    <source>
        <dbReference type="Proteomes" id="UP000244016"/>
    </source>
</evidence>
<evidence type="ECO:0000256" key="1">
    <source>
        <dbReference type="SAM" id="MobiDB-lite"/>
    </source>
</evidence>
<organism evidence="3 4">
    <name type="scientific">Brockia lithotrophica</name>
    <dbReference type="NCBI Taxonomy" id="933949"/>
    <lineage>
        <taxon>Bacteria</taxon>
        <taxon>Bacillati</taxon>
        <taxon>Bacillota</taxon>
        <taxon>Bacilli</taxon>
        <taxon>Bacillales</taxon>
        <taxon>Bacillales Family X. Incertae Sedis</taxon>
        <taxon>Brockia</taxon>
    </lineage>
</organism>
<proteinExistence type="predicted"/>
<sequence length="177" mass="19090">MHPPLRGSAALRARPAEYDPAPAPPLPRSPKRSRSTGSPETKPSTLPSVPFSAAEKRAYLGYAFLALLVVFAYLARMAYLTGLGYEASRLERETAALRQEVDLLTAEVDRLKSPERLREVAAELGLEKHVGTVVRGDEAFRDTAEPGDRSSSGPSVVKGVSPTRDGEPDAIRPGTRP</sequence>
<dbReference type="EMBL" id="PEBW01000002">
    <property type="protein sequence ID" value="PTQ52468.1"/>
    <property type="molecule type" value="Genomic_DNA"/>
</dbReference>
<feature type="transmembrane region" description="Helical" evidence="2">
    <location>
        <begin position="59"/>
        <end position="79"/>
    </location>
</feature>
<dbReference type="Proteomes" id="UP000244016">
    <property type="component" value="Unassembled WGS sequence"/>
</dbReference>
<feature type="compositionally biased region" description="Basic and acidic residues" evidence="1">
    <location>
        <begin position="136"/>
        <end position="148"/>
    </location>
</feature>
<name>A0A2T5G8J8_9BACL</name>
<evidence type="ECO:0000313" key="3">
    <source>
        <dbReference type="EMBL" id="PTQ52468.1"/>
    </source>
</evidence>
<feature type="region of interest" description="Disordered" evidence="1">
    <location>
        <begin position="136"/>
        <end position="177"/>
    </location>
</feature>
<keyword evidence="2" id="KW-0472">Membrane</keyword>
<accession>A0A2T5G8J8</accession>
<keyword evidence="2" id="KW-1133">Transmembrane helix</keyword>
<evidence type="ECO:0000256" key="2">
    <source>
        <dbReference type="SAM" id="Phobius"/>
    </source>
</evidence>
<feature type="compositionally biased region" description="Polar residues" evidence="1">
    <location>
        <begin position="36"/>
        <end position="47"/>
    </location>
</feature>
<protein>
    <recommendedName>
        <fullName evidence="5">Cell division protein FtsL</fullName>
    </recommendedName>
</protein>
<feature type="region of interest" description="Disordered" evidence="1">
    <location>
        <begin position="1"/>
        <end position="48"/>
    </location>
</feature>
<dbReference type="AlphaFoldDB" id="A0A2T5G8J8"/>
<keyword evidence="2" id="KW-0812">Transmembrane</keyword>
<comment type="caution">
    <text evidence="3">The sequence shown here is derived from an EMBL/GenBank/DDBJ whole genome shotgun (WGS) entry which is preliminary data.</text>
</comment>
<evidence type="ECO:0008006" key="5">
    <source>
        <dbReference type="Google" id="ProtNLM"/>
    </source>
</evidence>
<reference evidence="3 4" key="1">
    <citation type="submission" date="2017-08" db="EMBL/GenBank/DDBJ databases">
        <title>Burning lignite coal seam in the remote Altai Mountains harbors a hydrogen-driven thermophilic microbial community.</title>
        <authorList>
            <person name="Kadnikov V.V."/>
            <person name="Mardanov A.V."/>
            <person name="Ivasenko D."/>
            <person name="Beletsky A.V."/>
            <person name="Karnachuk O.V."/>
            <person name="Ravin N.V."/>
        </authorList>
    </citation>
    <scope>NUCLEOTIDE SEQUENCE [LARGE SCALE GENOMIC DNA]</scope>
    <source>
        <strain evidence="3">AL31</strain>
    </source>
</reference>